<keyword evidence="6 9" id="KW-1133">Transmembrane helix</keyword>
<accession>A0A7D6CQE9</accession>
<keyword evidence="2" id="KW-0813">Transport</keyword>
<dbReference type="PANTHER" id="PTHR11795:SF442">
    <property type="entry name" value="ABC TRANSPORTER ATP-BINDING PROTEIN"/>
    <property type="match status" value="1"/>
</dbReference>
<dbReference type="GO" id="GO:0022857">
    <property type="term" value="F:transmembrane transporter activity"/>
    <property type="evidence" value="ECO:0007669"/>
    <property type="project" value="InterPro"/>
</dbReference>
<feature type="transmembrane region" description="Helical" evidence="9">
    <location>
        <begin position="235"/>
        <end position="260"/>
    </location>
</feature>
<evidence type="ECO:0000256" key="9">
    <source>
        <dbReference type="SAM" id="Phobius"/>
    </source>
</evidence>
<evidence type="ECO:0000313" key="11">
    <source>
        <dbReference type="Proteomes" id="UP000510869"/>
    </source>
</evidence>
<dbReference type="GO" id="GO:0005886">
    <property type="term" value="C:plasma membrane"/>
    <property type="evidence" value="ECO:0007669"/>
    <property type="project" value="UniProtKB-SubCell"/>
</dbReference>
<feature type="transmembrane region" description="Helical" evidence="9">
    <location>
        <begin position="31"/>
        <end position="61"/>
    </location>
</feature>
<feature type="transmembrane region" description="Helical" evidence="9">
    <location>
        <begin position="154"/>
        <end position="174"/>
    </location>
</feature>
<keyword evidence="7 9" id="KW-0472">Membrane</keyword>
<comment type="subcellular location">
    <subcellularLocation>
        <location evidence="1">Cell membrane</location>
        <topology evidence="1">Multi-pass membrane protein</topology>
    </subcellularLocation>
</comment>
<proteinExistence type="inferred from homology"/>
<feature type="transmembrane region" description="Helical" evidence="9">
    <location>
        <begin position="73"/>
        <end position="95"/>
    </location>
</feature>
<feature type="transmembrane region" description="Helical" evidence="9">
    <location>
        <begin position="6"/>
        <end position="24"/>
    </location>
</feature>
<feature type="transmembrane region" description="Helical" evidence="9">
    <location>
        <begin position="107"/>
        <end position="128"/>
    </location>
</feature>
<dbReference type="InterPro" id="IPR052157">
    <property type="entry name" value="BCAA_transport_permease"/>
</dbReference>
<evidence type="ECO:0000256" key="1">
    <source>
        <dbReference type="ARBA" id="ARBA00004651"/>
    </source>
</evidence>
<dbReference type="RefSeq" id="WP_180840640.1">
    <property type="nucleotide sequence ID" value="NZ_CP059154.1"/>
</dbReference>
<dbReference type="CDD" id="cd06582">
    <property type="entry name" value="TM_PBP1_LivH_like"/>
    <property type="match status" value="1"/>
</dbReference>
<dbReference type="OrthoDB" id="43815at2157"/>
<dbReference type="Pfam" id="PF02653">
    <property type="entry name" value="BPD_transp_2"/>
    <property type="match status" value="1"/>
</dbReference>
<evidence type="ECO:0000256" key="5">
    <source>
        <dbReference type="ARBA" id="ARBA00022970"/>
    </source>
</evidence>
<dbReference type="KEGG" id="nay:HYG81_15385"/>
<dbReference type="InterPro" id="IPR001851">
    <property type="entry name" value="ABC_transp_permease"/>
</dbReference>
<name>A0A7D6CQE9_9EURY</name>
<keyword evidence="3" id="KW-1003">Cell membrane</keyword>
<organism evidence="10 11">
    <name type="scientific">Natrinema zhouii</name>
    <dbReference type="NCBI Taxonomy" id="1710539"/>
    <lineage>
        <taxon>Archaea</taxon>
        <taxon>Methanobacteriati</taxon>
        <taxon>Methanobacteriota</taxon>
        <taxon>Stenosarchaea group</taxon>
        <taxon>Halobacteria</taxon>
        <taxon>Halobacteriales</taxon>
        <taxon>Natrialbaceae</taxon>
        <taxon>Natrinema</taxon>
    </lineage>
</organism>
<evidence type="ECO:0000256" key="4">
    <source>
        <dbReference type="ARBA" id="ARBA00022692"/>
    </source>
</evidence>
<dbReference type="GO" id="GO:0006865">
    <property type="term" value="P:amino acid transport"/>
    <property type="evidence" value="ECO:0007669"/>
    <property type="project" value="UniProtKB-KW"/>
</dbReference>
<keyword evidence="5" id="KW-0029">Amino-acid transport</keyword>
<evidence type="ECO:0000256" key="2">
    <source>
        <dbReference type="ARBA" id="ARBA00022448"/>
    </source>
</evidence>
<comment type="similarity">
    <text evidence="8">Belongs to the binding-protein-dependent transport system permease family. LivHM subfamily.</text>
</comment>
<evidence type="ECO:0000313" key="10">
    <source>
        <dbReference type="EMBL" id="QLK25451.1"/>
    </source>
</evidence>
<feature type="transmembrane region" description="Helical" evidence="9">
    <location>
        <begin position="203"/>
        <end position="223"/>
    </location>
</feature>
<evidence type="ECO:0000256" key="7">
    <source>
        <dbReference type="ARBA" id="ARBA00023136"/>
    </source>
</evidence>
<keyword evidence="4 9" id="KW-0812">Transmembrane</keyword>
<sequence length="302" mass="31455">MDPVNIFPLLGLGGVGLGDIVIGLSLGSRLFLIAVGLSLIFGVLGVLNFAHGALYMLGAYFALSFSTNVIGNFWLALVVGAIAVGVVGAAIEVVTIRPLYERAESDLDQLIVTFGFVLITHEVVRFVWGSQPYSTDAPGLLDFSVSIGGSQFTAYRLFVIVAAAAVMVGLWLFIKRTYFGSLVRGTSSDREMASMLGVDVPRLYTAVFFTGSLLAGLGGALAAPMQSIGPSLGEAVIIDAFIIVVIGGLGSLSGAFVGAMFVGMMQSIVPQFFDAGSIAVPFLAMVIVLLIKPEGLFGGIGE</sequence>
<protein>
    <submittedName>
        <fullName evidence="10">Branched-chain amino acid ABC transporter permease</fullName>
    </submittedName>
</protein>
<evidence type="ECO:0000256" key="8">
    <source>
        <dbReference type="ARBA" id="ARBA00037998"/>
    </source>
</evidence>
<dbReference type="EMBL" id="CP059154">
    <property type="protein sequence ID" value="QLK25451.1"/>
    <property type="molecule type" value="Genomic_DNA"/>
</dbReference>
<keyword evidence="11" id="KW-1185">Reference proteome</keyword>
<evidence type="ECO:0000256" key="6">
    <source>
        <dbReference type="ARBA" id="ARBA00022989"/>
    </source>
</evidence>
<dbReference type="GeneID" id="56144616"/>
<feature type="transmembrane region" description="Helical" evidence="9">
    <location>
        <begin position="272"/>
        <end position="291"/>
    </location>
</feature>
<evidence type="ECO:0000256" key="3">
    <source>
        <dbReference type="ARBA" id="ARBA00022475"/>
    </source>
</evidence>
<dbReference type="AlphaFoldDB" id="A0A7D6CQE9"/>
<reference evidence="10 11" key="1">
    <citation type="submission" date="2020-07" db="EMBL/GenBank/DDBJ databases">
        <title>Natrinema (YPL30) sp. nov. and Haloterrigena xxxxxx (YPL8) sp. nov., isolated from a salt mine.</title>
        <authorList>
            <person name="Cui H."/>
        </authorList>
    </citation>
    <scope>NUCLEOTIDE SEQUENCE [LARGE SCALE GENOMIC DNA]</scope>
    <source>
        <strain evidence="10 11">YPL13</strain>
    </source>
</reference>
<dbReference type="Proteomes" id="UP000510869">
    <property type="component" value="Chromosome"/>
</dbReference>
<gene>
    <name evidence="10" type="ORF">HYG81_15385</name>
</gene>
<dbReference type="PANTHER" id="PTHR11795">
    <property type="entry name" value="BRANCHED-CHAIN AMINO ACID TRANSPORT SYSTEM PERMEASE PROTEIN LIVH"/>
    <property type="match status" value="1"/>
</dbReference>